<keyword evidence="1 4" id="KW-0808">Transferase</keyword>
<dbReference type="EMBL" id="BCNV01000005">
    <property type="protein sequence ID" value="GAS84156.1"/>
    <property type="molecule type" value="Genomic_DNA"/>
</dbReference>
<dbReference type="InterPro" id="IPR000182">
    <property type="entry name" value="GNAT_dom"/>
</dbReference>
<dbReference type="Pfam" id="PF00583">
    <property type="entry name" value="Acetyltransf_1"/>
    <property type="match status" value="2"/>
</dbReference>
<dbReference type="SUPFAM" id="SSF55729">
    <property type="entry name" value="Acyl-CoA N-acyltransferases (Nat)"/>
    <property type="match status" value="2"/>
</dbReference>
<comment type="caution">
    <text evidence="4">The sequence shown here is derived from an EMBL/GenBank/DDBJ whole genome shotgun (WGS) entry which is preliminary data.</text>
</comment>
<dbReference type="GO" id="GO:0016747">
    <property type="term" value="F:acyltransferase activity, transferring groups other than amino-acyl groups"/>
    <property type="evidence" value="ECO:0007669"/>
    <property type="project" value="InterPro"/>
</dbReference>
<evidence type="ECO:0000256" key="1">
    <source>
        <dbReference type="ARBA" id="ARBA00022679"/>
    </source>
</evidence>
<dbReference type="AlphaFoldDB" id="A0A100VQU8"/>
<evidence type="ECO:0000313" key="5">
    <source>
        <dbReference type="Proteomes" id="UP000069697"/>
    </source>
</evidence>
<dbReference type="PANTHER" id="PTHR43877">
    <property type="entry name" value="AMINOALKYLPHOSPHONATE N-ACETYLTRANSFERASE-RELATED-RELATED"/>
    <property type="match status" value="1"/>
</dbReference>
<dbReference type="PROSITE" id="PS51186">
    <property type="entry name" value="GNAT"/>
    <property type="match status" value="2"/>
</dbReference>
<feature type="domain" description="N-acetyltransferase" evidence="3">
    <location>
        <begin position="152"/>
        <end position="288"/>
    </location>
</feature>
<gene>
    <name evidence="4" type="ORF">PAHA3_4259</name>
</gene>
<dbReference type="RefSeq" id="WP_062836605.1">
    <property type="nucleotide sequence ID" value="NZ_BCNV01000005.1"/>
</dbReference>
<accession>A0A100VQU8</accession>
<protein>
    <submittedName>
        <fullName evidence="4">N-acetyltransferase, GCN5</fullName>
    </submittedName>
</protein>
<reference evidence="4 5" key="1">
    <citation type="journal article" date="2016" name="Genome Announc.">
        <title>Draft Genome Sequence of Paenibacillus amylolyticus Heshi-A3, Isolated from Fermented Rice Bran in a Japanese Fermented Seafood Dish.</title>
        <authorList>
            <person name="Akuzawa S."/>
            <person name="Nagaoka J."/>
            <person name="Kanekatsu M."/>
            <person name="Kubota E."/>
            <person name="Ohtake R."/>
            <person name="Suzuki T."/>
            <person name="Kanesaki Y."/>
        </authorList>
    </citation>
    <scope>NUCLEOTIDE SEQUENCE [LARGE SCALE GENOMIC DNA]</scope>
    <source>
        <strain evidence="4 5">Heshi-A3</strain>
    </source>
</reference>
<name>A0A100VQU8_PAEAM</name>
<feature type="domain" description="N-acetyltransferase" evidence="3">
    <location>
        <begin position="7"/>
        <end position="142"/>
    </location>
</feature>
<dbReference type="InterPro" id="IPR016181">
    <property type="entry name" value="Acyl_CoA_acyltransferase"/>
</dbReference>
<proteinExistence type="predicted"/>
<keyword evidence="2" id="KW-0012">Acyltransferase</keyword>
<organism evidence="4 5">
    <name type="scientific">Paenibacillus amylolyticus</name>
    <dbReference type="NCBI Taxonomy" id="1451"/>
    <lineage>
        <taxon>Bacteria</taxon>
        <taxon>Bacillati</taxon>
        <taxon>Bacillota</taxon>
        <taxon>Bacilli</taxon>
        <taxon>Bacillales</taxon>
        <taxon>Paenibacillaceae</taxon>
        <taxon>Paenibacillus</taxon>
    </lineage>
</organism>
<dbReference type="PANTHER" id="PTHR43877:SF2">
    <property type="entry name" value="AMINOALKYLPHOSPHONATE N-ACETYLTRANSFERASE-RELATED"/>
    <property type="match status" value="1"/>
</dbReference>
<dbReference type="Proteomes" id="UP000069697">
    <property type="component" value="Unassembled WGS sequence"/>
</dbReference>
<evidence type="ECO:0000313" key="4">
    <source>
        <dbReference type="EMBL" id="GAS84156.1"/>
    </source>
</evidence>
<dbReference type="Gene3D" id="3.40.630.30">
    <property type="match status" value="2"/>
</dbReference>
<evidence type="ECO:0000259" key="3">
    <source>
        <dbReference type="PROSITE" id="PS51186"/>
    </source>
</evidence>
<evidence type="ECO:0000256" key="2">
    <source>
        <dbReference type="ARBA" id="ARBA00023315"/>
    </source>
</evidence>
<sequence length="288" mass="32870">MSSYQVVPMVYNSKEQINAIILLEQQCKQLDSVHLKADLDHISQKDGDHALLCYRDGTLVGLLSWYASDTVTGNINAIVHPQYRRQGVFSNLLKRAILDMKPQGINQLSYRVPQGLSPGVHTAQSLRAIYDRAEYSMQLVNEALEVTEPPELTLSVAKDEDMEFMVTCSSQAFGDSEEWTRNYFMQTNEPSRVNYIAWQDQTPVGLVRINSINATTAFIHNFCISPDYQGRKIKRTALRILVNLLREQSYTDIRLSVVTENERALNLYRSVGFEVNSEYHYFSGNLNM</sequence>
<dbReference type="CDD" id="cd04301">
    <property type="entry name" value="NAT_SF"/>
    <property type="match status" value="2"/>
</dbReference>
<reference evidence="5" key="2">
    <citation type="submission" date="2016-01" db="EMBL/GenBank/DDBJ databases">
        <title>Draft Genome Sequence of Paenibacillus amylolyticus Heshi-A3 that Was Isolated from Fermented Rice Bran with Aging Salted Mackerel, Which Was Named Heshiko as Traditional Fermented Seafood in Japan.</title>
        <authorList>
            <person name="Akuzawa S."/>
            <person name="Nakagawa J."/>
            <person name="Kanekatsu T."/>
            <person name="Kubota E."/>
            <person name="Ohtake R."/>
            <person name="Suzuki T."/>
            <person name="Kanesaki Y."/>
        </authorList>
    </citation>
    <scope>NUCLEOTIDE SEQUENCE [LARGE SCALE GENOMIC DNA]</scope>
    <source>
        <strain evidence="5">Heshi-A3</strain>
    </source>
</reference>
<dbReference type="InterPro" id="IPR050832">
    <property type="entry name" value="Bact_Acetyltransf"/>
</dbReference>